<organism evidence="2">
    <name type="scientific">Eucalyptus grandis</name>
    <name type="common">Flooded gum</name>
    <dbReference type="NCBI Taxonomy" id="71139"/>
    <lineage>
        <taxon>Eukaryota</taxon>
        <taxon>Viridiplantae</taxon>
        <taxon>Streptophyta</taxon>
        <taxon>Embryophyta</taxon>
        <taxon>Tracheophyta</taxon>
        <taxon>Spermatophyta</taxon>
        <taxon>Magnoliopsida</taxon>
        <taxon>eudicotyledons</taxon>
        <taxon>Gunneridae</taxon>
        <taxon>Pentapetalae</taxon>
        <taxon>rosids</taxon>
        <taxon>malvids</taxon>
        <taxon>Myrtales</taxon>
        <taxon>Myrtaceae</taxon>
        <taxon>Myrtoideae</taxon>
        <taxon>Eucalypteae</taxon>
        <taxon>Eucalyptus</taxon>
    </lineage>
</organism>
<feature type="compositionally biased region" description="Basic and acidic residues" evidence="1">
    <location>
        <begin position="1"/>
        <end position="15"/>
    </location>
</feature>
<dbReference type="EMBL" id="KK198762">
    <property type="protein sequence ID" value="KCW51123.1"/>
    <property type="molecule type" value="Genomic_DNA"/>
</dbReference>
<accession>A0A059ABA8</accession>
<evidence type="ECO:0000256" key="1">
    <source>
        <dbReference type="SAM" id="MobiDB-lite"/>
    </source>
</evidence>
<evidence type="ECO:0000313" key="2">
    <source>
        <dbReference type="EMBL" id="KCW51123.1"/>
    </source>
</evidence>
<protein>
    <submittedName>
        <fullName evidence="2">Uncharacterized protein</fullName>
    </submittedName>
</protein>
<proteinExistence type="predicted"/>
<reference evidence="2" key="1">
    <citation type="submission" date="2013-07" db="EMBL/GenBank/DDBJ databases">
        <title>The genome of Eucalyptus grandis.</title>
        <authorList>
            <person name="Schmutz J."/>
            <person name="Hayes R."/>
            <person name="Myburg A."/>
            <person name="Tuskan G."/>
            <person name="Grattapaglia D."/>
            <person name="Rokhsar D.S."/>
        </authorList>
    </citation>
    <scope>NUCLEOTIDE SEQUENCE</scope>
    <source>
        <tissue evidence="2">Leaf extractions</tissue>
    </source>
</reference>
<dbReference type="Gramene" id="KCW51123">
    <property type="protein sequence ID" value="KCW51123"/>
    <property type="gene ID" value="EUGRSUZ_J00727"/>
</dbReference>
<dbReference type="AlphaFoldDB" id="A0A059ABA8"/>
<gene>
    <name evidence="2" type="ORF">EUGRSUZ_J00727</name>
</gene>
<name>A0A059ABA8_EUCGR</name>
<sequence>MMVELEIRGEKEEAKHKTHSSSRFKHACTDMKIGGCLVSGSSIQSTKELLLHLAFHMNSELCVSVNQRIMHH</sequence>
<dbReference type="InParanoid" id="A0A059ABA8"/>
<feature type="region of interest" description="Disordered" evidence="1">
    <location>
        <begin position="1"/>
        <end position="21"/>
    </location>
</feature>